<dbReference type="EMBL" id="LR778175">
    <property type="protein sequence ID" value="CAB1275120.1"/>
    <property type="molecule type" value="Genomic_DNA"/>
</dbReference>
<dbReference type="Pfam" id="PF03567">
    <property type="entry name" value="Sulfotransfer_2"/>
    <property type="match status" value="1"/>
</dbReference>
<proteinExistence type="predicted"/>
<dbReference type="KEGG" id="ntg:NSCAC_0507"/>
<sequence length="200" mass="23688">MISNTYNFIFVHIPKTAGNAIQSVLRKYSEDRVVKNSHDKDGIHRFGVVSSYGTEKHATLTNYFTVLSAEKFKEKQKITCIRNPWDRAISFYFSPHRECNHWDRNEFIHTLDNIQPISYFMKLPHTTDLKANFDFIIRYEQIDLDFSNLCQFLGFSAEKLPKINQGIHQSYIKYYDSELIDLVADRFQEDITLFSYEFNK</sequence>
<gene>
    <name evidence="1" type="ORF">NSCAC_0507</name>
</gene>
<dbReference type="SUPFAM" id="SSF52540">
    <property type="entry name" value="P-loop containing nucleoside triphosphate hydrolases"/>
    <property type="match status" value="1"/>
</dbReference>
<dbReference type="Gene3D" id="3.40.50.300">
    <property type="entry name" value="P-loop containing nucleotide triphosphate hydrolases"/>
    <property type="match status" value="1"/>
</dbReference>
<dbReference type="Proteomes" id="UP000516072">
    <property type="component" value="Chromosome"/>
</dbReference>
<keyword evidence="2" id="KW-1185">Reference proteome</keyword>
<accession>A0A7G1Q8G3</accession>
<organism evidence="1 2">
    <name type="scientific">Candidatus Nitrosacidococcus tergens</name>
    <dbReference type="NCBI Taxonomy" id="553981"/>
    <lineage>
        <taxon>Bacteria</taxon>
        <taxon>Pseudomonadati</taxon>
        <taxon>Pseudomonadota</taxon>
        <taxon>Gammaproteobacteria</taxon>
        <taxon>Chromatiales</taxon>
        <taxon>Chromatiaceae</taxon>
        <taxon>Candidatus Nitrosacidococcus</taxon>
    </lineage>
</organism>
<evidence type="ECO:0000313" key="1">
    <source>
        <dbReference type="EMBL" id="CAB1275120.1"/>
    </source>
</evidence>
<dbReference type="GO" id="GO:0008146">
    <property type="term" value="F:sulfotransferase activity"/>
    <property type="evidence" value="ECO:0007669"/>
    <property type="project" value="InterPro"/>
</dbReference>
<protein>
    <recommendedName>
        <fullName evidence="3">Sulfotransferase family protein</fullName>
    </recommendedName>
</protein>
<dbReference type="AlphaFoldDB" id="A0A7G1Q8G3"/>
<dbReference type="GO" id="GO:0016020">
    <property type="term" value="C:membrane"/>
    <property type="evidence" value="ECO:0007669"/>
    <property type="project" value="InterPro"/>
</dbReference>
<evidence type="ECO:0008006" key="3">
    <source>
        <dbReference type="Google" id="ProtNLM"/>
    </source>
</evidence>
<dbReference type="InterPro" id="IPR005331">
    <property type="entry name" value="Sulfotransferase"/>
</dbReference>
<name>A0A7G1Q8G3_9GAMM</name>
<reference evidence="1 2" key="1">
    <citation type="submission" date="2020-03" db="EMBL/GenBank/DDBJ databases">
        <authorList>
            <person name="Picone N."/>
        </authorList>
    </citation>
    <scope>NUCLEOTIDE SEQUENCE [LARGE SCALE GENOMIC DNA]</scope>
    <source>
        <strain evidence="1">NSCAC1</strain>
    </source>
</reference>
<dbReference type="InterPro" id="IPR027417">
    <property type="entry name" value="P-loop_NTPase"/>
</dbReference>
<evidence type="ECO:0000313" key="2">
    <source>
        <dbReference type="Proteomes" id="UP000516072"/>
    </source>
</evidence>